<dbReference type="EMBL" id="JRWP01000004">
    <property type="protein sequence ID" value="KGY10414.1"/>
    <property type="molecule type" value="Genomic_DNA"/>
</dbReference>
<dbReference type="AlphaFoldDB" id="A0A0A5I3S1"/>
<reference evidence="2 3" key="1">
    <citation type="submission" date="2014-10" db="EMBL/GenBank/DDBJ databases">
        <title>Genome sequencing of Vibrio sinaloensis T08.</title>
        <authorList>
            <person name="Chan K.-G."/>
            <person name="Mohamad N.I."/>
        </authorList>
    </citation>
    <scope>NUCLEOTIDE SEQUENCE [LARGE SCALE GENOMIC DNA]</scope>
    <source>
        <strain evidence="2 3">T08</strain>
    </source>
</reference>
<dbReference type="GO" id="GO:0016747">
    <property type="term" value="F:acyltransferase activity, transferring groups other than amino-acyl groups"/>
    <property type="evidence" value="ECO:0007669"/>
    <property type="project" value="InterPro"/>
</dbReference>
<dbReference type="Pfam" id="PF00583">
    <property type="entry name" value="Acetyltransf_1"/>
    <property type="match status" value="1"/>
</dbReference>
<name>A0A0A5I3S1_PHOS4</name>
<keyword evidence="2" id="KW-0808">Transferase</keyword>
<sequence length="145" mass="16937">MKLTLRKALPSDLDFLINLRHATMRDYLEDAGMPTTYEAYVDRIQYKFDCAQIINLDDTPIGLFKTEYQKEQNLWYLIQIQIHPGYQNLQVGSQLIYSLIEKAKITNAVVGLSVIKTNPAYKLYQRLGFEKVGENKFEHELELYP</sequence>
<dbReference type="Gene3D" id="3.40.630.30">
    <property type="match status" value="1"/>
</dbReference>
<feature type="domain" description="N-acetyltransferase" evidence="1">
    <location>
        <begin position="3"/>
        <end position="145"/>
    </location>
</feature>
<proteinExistence type="predicted"/>
<dbReference type="Proteomes" id="UP000030451">
    <property type="component" value="Unassembled WGS sequence"/>
</dbReference>
<accession>A0A0A5I3S1</accession>
<evidence type="ECO:0000313" key="3">
    <source>
        <dbReference type="Proteomes" id="UP000030451"/>
    </source>
</evidence>
<comment type="caution">
    <text evidence="2">The sequence shown here is derived from an EMBL/GenBank/DDBJ whole genome shotgun (WGS) entry which is preliminary data.</text>
</comment>
<dbReference type="PROSITE" id="PS51186">
    <property type="entry name" value="GNAT"/>
    <property type="match status" value="1"/>
</dbReference>
<protein>
    <submittedName>
        <fullName evidence="2">Histone acetyltransferase</fullName>
    </submittedName>
</protein>
<evidence type="ECO:0000259" key="1">
    <source>
        <dbReference type="PROSITE" id="PS51186"/>
    </source>
</evidence>
<dbReference type="OrthoDB" id="5522469at2"/>
<dbReference type="RefSeq" id="WP_038136152.1">
    <property type="nucleotide sequence ID" value="NZ_JAVHXF010000041.1"/>
</dbReference>
<organism evidence="2 3">
    <name type="scientific">Photobacterium sp. (strain ATCC 43367)</name>
    <dbReference type="NCBI Taxonomy" id="379097"/>
    <lineage>
        <taxon>Bacteria</taxon>
        <taxon>Pseudomonadati</taxon>
        <taxon>Pseudomonadota</taxon>
        <taxon>Gammaproteobacteria</taxon>
        <taxon>Vibrionales</taxon>
        <taxon>Vibrionaceae</taxon>
        <taxon>Vibrio</taxon>
        <taxon>Vibrio oreintalis group</taxon>
    </lineage>
</organism>
<gene>
    <name evidence="2" type="ORF">NM06_02700</name>
</gene>
<evidence type="ECO:0000313" key="2">
    <source>
        <dbReference type="EMBL" id="KGY10414.1"/>
    </source>
</evidence>
<dbReference type="SUPFAM" id="SSF55729">
    <property type="entry name" value="Acyl-CoA N-acyltransferases (Nat)"/>
    <property type="match status" value="1"/>
</dbReference>
<dbReference type="InterPro" id="IPR000182">
    <property type="entry name" value="GNAT_dom"/>
</dbReference>
<dbReference type="InterPro" id="IPR016181">
    <property type="entry name" value="Acyl_CoA_acyltransferase"/>
</dbReference>
<dbReference type="STRING" id="379097.SE23_07810"/>